<name>A0A3P2AD39_9NEIS</name>
<dbReference type="AlphaFoldDB" id="A0A3P2AD39"/>
<organism evidence="2 3">
    <name type="scientific">Conchiformibius steedae</name>
    <dbReference type="NCBI Taxonomy" id="153493"/>
    <lineage>
        <taxon>Bacteria</taxon>
        <taxon>Pseudomonadati</taxon>
        <taxon>Pseudomonadota</taxon>
        <taxon>Betaproteobacteria</taxon>
        <taxon>Neisseriales</taxon>
        <taxon>Neisseriaceae</taxon>
        <taxon>Conchiformibius</taxon>
    </lineage>
</organism>
<keyword evidence="3" id="KW-1185">Reference proteome</keyword>
<keyword evidence="1" id="KW-1133">Transmembrane helix</keyword>
<keyword evidence="1" id="KW-0812">Transmembrane</keyword>
<comment type="caution">
    <text evidence="2">The sequence shown here is derived from an EMBL/GenBank/DDBJ whole genome shotgun (WGS) entry which is preliminary data.</text>
</comment>
<evidence type="ECO:0000313" key="2">
    <source>
        <dbReference type="EMBL" id="RRD91553.1"/>
    </source>
</evidence>
<accession>A0A3P2AD39</accession>
<evidence type="ECO:0000256" key="1">
    <source>
        <dbReference type="SAM" id="Phobius"/>
    </source>
</evidence>
<dbReference type="STRING" id="1121352.GCA_000620925_00565"/>
<dbReference type="NCBIfam" id="NF042413">
    <property type="entry name" value="NGO_0222_fam"/>
    <property type="match status" value="1"/>
</dbReference>
<dbReference type="InterPro" id="IPR049967">
    <property type="entry name" value="NGO_0222-like"/>
</dbReference>
<gene>
    <name evidence="2" type="ORF">EII21_00540</name>
</gene>
<dbReference type="Proteomes" id="UP000269923">
    <property type="component" value="Unassembled WGS sequence"/>
</dbReference>
<protein>
    <submittedName>
        <fullName evidence="2">Uncharacterized protein</fullName>
    </submittedName>
</protein>
<feature type="transmembrane region" description="Helical" evidence="1">
    <location>
        <begin position="7"/>
        <end position="29"/>
    </location>
</feature>
<feature type="transmembrane region" description="Helical" evidence="1">
    <location>
        <begin position="35"/>
        <end position="59"/>
    </location>
</feature>
<dbReference type="RefSeq" id="WP_124793754.1">
    <property type="nucleotide sequence ID" value="NZ_RQYC01000001.1"/>
</dbReference>
<dbReference type="EMBL" id="RQYC01000001">
    <property type="protein sequence ID" value="RRD91553.1"/>
    <property type="molecule type" value="Genomic_DNA"/>
</dbReference>
<proteinExistence type="predicted"/>
<evidence type="ECO:0000313" key="3">
    <source>
        <dbReference type="Proteomes" id="UP000269923"/>
    </source>
</evidence>
<keyword evidence="1" id="KW-0472">Membrane</keyword>
<reference evidence="2 3" key="1">
    <citation type="submission" date="2018-11" db="EMBL/GenBank/DDBJ databases">
        <title>Genomes From Bacteria Associated with the Canine Oral Cavity: a Test Case for Automated Genome-Based Taxonomic Assignment.</title>
        <authorList>
            <person name="Coil D.A."/>
            <person name="Jospin G."/>
            <person name="Darling A.E."/>
            <person name="Wallis C."/>
            <person name="Davis I.J."/>
            <person name="Harris S."/>
            <person name="Eisen J.A."/>
            <person name="Holcombe L.J."/>
            <person name="O'Flynn C."/>
        </authorList>
    </citation>
    <scope>NUCLEOTIDE SEQUENCE [LARGE SCALE GENOMIC DNA]</scope>
    <source>
        <strain evidence="2 3">COT-280</strain>
    </source>
</reference>
<sequence length="70" mass="7786">MNRPRLYLTLIILFSLLFMALIAAGSHLLSINNKLLAIALFLFAFASAIGQMASLALFIRYKSIQQNKKG</sequence>